<keyword evidence="8 10" id="KW-0472">Membrane</keyword>
<evidence type="ECO:0000259" key="13">
    <source>
        <dbReference type="Pfam" id="PF13954"/>
    </source>
</evidence>
<dbReference type="PANTHER" id="PTHR30451">
    <property type="entry name" value="OUTER MEMBRANE USHER PROTEIN"/>
    <property type="match status" value="1"/>
</dbReference>
<evidence type="ECO:0000256" key="7">
    <source>
        <dbReference type="ARBA" id="ARBA00022729"/>
    </source>
</evidence>
<evidence type="ECO:0000313" key="14">
    <source>
        <dbReference type="EMBL" id="MBF7954140.1"/>
    </source>
</evidence>
<dbReference type="InterPro" id="IPR037224">
    <property type="entry name" value="PapC_N_sf"/>
</dbReference>
<comment type="similarity">
    <text evidence="2 10">Belongs to the fimbrial export usher family.</text>
</comment>
<dbReference type="InterPro" id="IPR025885">
    <property type="entry name" value="PapC_N"/>
</dbReference>
<dbReference type="Pfam" id="PF13953">
    <property type="entry name" value="PapC_C"/>
    <property type="match status" value="1"/>
</dbReference>
<dbReference type="Gene3D" id="3.10.20.410">
    <property type="match status" value="1"/>
</dbReference>
<evidence type="ECO:0000259" key="12">
    <source>
        <dbReference type="Pfam" id="PF13953"/>
    </source>
</evidence>
<proteinExistence type="inferred from homology"/>
<evidence type="ECO:0000256" key="6">
    <source>
        <dbReference type="ARBA" id="ARBA00022692"/>
    </source>
</evidence>
<dbReference type="Proteomes" id="UP000600307">
    <property type="component" value="Unassembled WGS sequence"/>
</dbReference>
<evidence type="ECO:0000256" key="1">
    <source>
        <dbReference type="ARBA" id="ARBA00004571"/>
    </source>
</evidence>
<dbReference type="InterPro" id="IPR000015">
    <property type="entry name" value="Fimb_usher"/>
</dbReference>
<protein>
    <submittedName>
        <fullName evidence="14">Fimbrial biogenesis outer membrane usher protein</fullName>
    </submittedName>
</protein>
<feature type="domain" description="PapC N-terminal" evidence="13">
    <location>
        <begin position="58"/>
        <end position="209"/>
    </location>
</feature>
<comment type="subcellular location">
    <subcellularLocation>
        <location evidence="1 10">Cell outer membrane</location>
        <topology evidence="1 10">Multi-pass membrane protein</topology>
    </subcellularLocation>
</comment>
<evidence type="ECO:0000256" key="11">
    <source>
        <dbReference type="SAM" id="MobiDB-lite"/>
    </source>
</evidence>
<dbReference type="RefSeq" id="WP_195816590.1">
    <property type="nucleotide sequence ID" value="NZ_JADOBH010000001.1"/>
</dbReference>
<sequence>MENNNIKSRQEKDSTRRKGNKNRRGALKSHSAVRSFLLTPLSFFILLSLPGLAFSAETFNAEMLKNVGGGGDLENVNLDYFAEKGGQMPGTYQVDIYLNNQQVDSRNIEFVSLPDAPGKLYGAITPAEMAEYGVKLDAFPDLKAVAPDARLTKPLSAYVPQATENLDLNRKRYDITVPQIGVSMRPRNSVDPKRWDNGIAAFMLNYSYSGSTTQRDGSGQSKSNFVNLRSGANLGAWRLRNYSTYSNQQNEGSHGGGDTNTSKFESINTYVQRDVRFLQGGQLTLGEYSTPSDVFDSVQFTGAQLASDDQMLPDSMSQFAPTVRGIAKSNAQVTIKQNGYVIYQSNVSPGPFAITDLYPSGNGGDMEVTVTESDGTTTKFTIASSSVPILQREHRFKYNLALGKYRSGNDDTQTPNFIQLSNIYGLTARTTVYGGIQYAENYRAANVGVGFDLGSVGAVSFDATQATSEFDDESIGTKKGQSYRAMYAKNFEATDTNLQIAGYRYSTEGYYAFQDVQDYQHETDSDFDNYNRSHNQRSKMQLSINQSMGDYGSIYVSGSQQDYWGGDGKEKLLQLGYNTSIYGISYGFNYNYSKNPGMTEADQVFAFNMSVPLDKFMGPSGTWATYSMSSKRHGSTVQQAGISGTLLDDKNLSYSAQQGYENQGNGTSGNASMDYKGGSGEGSLGYSYDQDTRQWSYGIQGGVLIHENGITLSQPLGDTIALVRAPGADDVDVENNSGVHTDWRGYAVVPYAQPYRKNSVTLETESFGDDVDMDMNSQTVIPTRGAVVRADFKTRVGQRALVQMLFMGKPVPFGATVSLLDNDSTVTGIVSDNGEVYLTGLPETGNIMAKWGNGSNEQCKGAYSLTVSNNSDPSALIKQITAQCH</sequence>
<dbReference type="SUPFAM" id="SSF141729">
    <property type="entry name" value="FimD N-terminal domain-like"/>
    <property type="match status" value="1"/>
</dbReference>
<feature type="compositionally biased region" description="Basic residues" evidence="11">
    <location>
        <begin position="17"/>
        <end position="27"/>
    </location>
</feature>
<name>A0ABS0DJS3_9GAMM</name>
<organism evidence="14 15">
    <name type="scientific">Rahnella victoriana</name>
    <dbReference type="NCBI Taxonomy" id="1510570"/>
    <lineage>
        <taxon>Bacteria</taxon>
        <taxon>Pseudomonadati</taxon>
        <taxon>Pseudomonadota</taxon>
        <taxon>Gammaproteobacteria</taxon>
        <taxon>Enterobacterales</taxon>
        <taxon>Yersiniaceae</taxon>
        <taxon>Rahnella</taxon>
    </lineage>
</organism>
<keyword evidence="3 10" id="KW-0813">Transport</keyword>
<evidence type="ECO:0000256" key="2">
    <source>
        <dbReference type="ARBA" id="ARBA00008064"/>
    </source>
</evidence>
<keyword evidence="4" id="KW-1134">Transmembrane beta strand</keyword>
<dbReference type="Gene3D" id="2.60.40.2070">
    <property type="match status" value="1"/>
</dbReference>
<keyword evidence="9 10" id="KW-0998">Cell outer membrane</keyword>
<evidence type="ECO:0000256" key="5">
    <source>
        <dbReference type="ARBA" id="ARBA00022558"/>
    </source>
</evidence>
<dbReference type="PROSITE" id="PS01151">
    <property type="entry name" value="FIMBRIAL_USHER"/>
    <property type="match status" value="1"/>
</dbReference>
<comment type="caution">
    <text evidence="14">The sequence shown here is derived from an EMBL/GenBank/DDBJ whole genome shotgun (WGS) entry which is preliminary data.</text>
</comment>
<dbReference type="InterPro" id="IPR018030">
    <property type="entry name" value="Fimbrial_membr_usher_CS"/>
</dbReference>
<dbReference type="PANTHER" id="PTHR30451:SF21">
    <property type="entry name" value="FIMBRIAL USHER DOMAIN-CONTAINING PROTEIN YDET-RELATED"/>
    <property type="match status" value="1"/>
</dbReference>
<dbReference type="Pfam" id="PF13954">
    <property type="entry name" value="PapC_N"/>
    <property type="match status" value="1"/>
</dbReference>
<dbReference type="InterPro" id="IPR025949">
    <property type="entry name" value="PapC-like_C"/>
</dbReference>
<dbReference type="Pfam" id="PF00577">
    <property type="entry name" value="Usher"/>
    <property type="match status" value="1"/>
</dbReference>
<evidence type="ECO:0000256" key="8">
    <source>
        <dbReference type="ARBA" id="ARBA00023136"/>
    </source>
</evidence>
<accession>A0ABS0DJS3</accession>
<keyword evidence="6 10" id="KW-0812">Transmembrane</keyword>
<gene>
    <name evidence="14" type="ORF">IV431_01060</name>
</gene>
<evidence type="ECO:0000256" key="4">
    <source>
        <dbReference type="ARBA" id="ARBA00022452"/>
    </source>
</evidence>
<reference evidence="14 15" key="1">
    <citation type="submission" date="2020-11" db="EMBL/GenBank/DDBJ databases">
        <title>Taxonomic investigation of Rahnella spp.</title>
        <authorList>
            <person name="Lee S.D."/>
        </authorList>
    </citation>
    <scope>NUCLEOTIDE SEQUENCE [LARGE SCALE GENOMIC DNA]</scope>
    <source>
        <strain evidence="14 15">SAP-10</strain>
    </source>
</reference>
<dbReference type="InterPro" id="IPR043142">
    <property type="entry name" value="PapC-like_C_sf"/>
</dbReference>
<evidence type="ECO:0000256" key="10">
    <source>
        <dbReference type="RuleBase" id="RU003884"/>
    </source>
</evidence>
<keyword evidence="15" id="KW-1185">Reference proteome</keyword>
<dbReference type="Gene3D" id="2.60.40.2610">
    <property type="entry name" value="Outer membrane usher protein FimD, plug domain"/>
    <property type="match status" value="1"/>
</dbReference>
<evidence type="ECO:0000256" key="3">
    <source>
        <dbReference type="ARBA" id="ARBA00022448"/>
    </source>
</evidence>
<evidence type="ECO:0000313" key="15">
    <source>
        <dbReference type="Proteomes" id="UP000600307"/>
    </source>
</evidence>
<dbReference type="InterPro" id="IPR042186">
    <property type="entry name" value="FimD_plug_dom"/>
</dbReference>
<feature type="domain" description="PapC-like C-terminal" evidence="12">
    <location>
        <begin position="808"/>
        <end position="866"/>
    </location>
</feature>
<keyword evidence="7" id="KW-0732">Signal</keyword>
<dbReference type="Gene3D" id="2.60.40.3110">
    <property type="match status" value="1"/>
</dbReference>
<evidence type="ECO:0000256" key="9">
    <source>
        <dbReference type="ARBA" id="ARBA00023237"/>
    </source>
</evidence>
<keyword evidence="5 10" id="KW-1029">Fimbrium biogenesis</keyword>
<dbReference type="EMBL" id="JADOBH010000001">
    <property type="protein sequence ID" value="MBF7954140.1"/>
    <property type="molecule type" value="Genomic_DNA"/>
</dbReference>
<feature type="region of interest" description="Disordered" evidence="11">
    <location>
        <begin position="1"/>
        <end position="27"/>
    </location>
</feature>